<proteinExistence type="predicted"/>
<dbReference type="WBParaSite" id="PSAMB.scaffold2564size22534.g18339.t1">
    <property type="protein sequence ID" value="PSAMB.scaffold2564size22534.g18339.t1"/>
    <property type="gene ID" value="PSAMB.scaffold2564size22534.g18339"/>
</dbReference>
<evidence type="ECO:0000313" key="3">
    <source>
        <dbReference type="WBParaSite" id="PSAMB.scaffold2564size22534.g18339.t1"/>
    </source>
</evidence>
<reference evidence="3" key="1">
    <citation type="submission" date="2022-11" db="UniProtKB">
        <authorList>
            <consortium name="WormBaseParasite"/>
        </authorList>
    </citation>
    <scope>IDENTIFICATION</scope>
</reference>
<organism evidence="2 3">
    <name type="scientific">Plectus sambesii</name>
    <dbReference type="NCBI Taxonomy" id="2011161"/>
    <lineage>
        <taxon>Eukaryota</taxon>
        <taxon>Metazoa</taxon>
        <taxon>Ecdysozoa</taxon>
        <taxon>Nematoda</taxon>
        <taxon>Chromadorea</taxon>
        <taxon>Plectida</taxon>
        <taxon>Plectina</taxon>
        <taxon>Plectoidea</taxon>
        <taxon>Plectidae</taxon>
        <taxon>Plectus</taxon>
    </lineage>
</organism>
<evidence type="ECO:0000313" key="2">
    <source>
        <dbReference type="Proteomes" id="UP000887566"/>
    </source>
</evidence>
<protein>
    <submittedName>
        <fullName evidence="3">Uncharacterized protein</fullName>
    </submittedName>
</protein>
<sequence length="79" mass="8669">MALSPCRRLTDATGGPIVDGCSGQEVDFPDLTGAQVSVVDVGRTARRRDRRRAIQDKVPERGVAQVEFVRARSRLDFPS</sequence>
<dbReference type="AlphaFoldDB" id="A0A914VX17"/>
<evidence type="ECO:0000256" key="1">
    <source>
        <dbReference type="SAM" id="MobiDB-lite"/>
    </source>
</evidence>
<accession>A0A914VX17</accession>
<name>A0A914VX17_9BILA</name>
<feature type="region of interest" description="Disordered" evidence="1">
    <location>
        <begin position="1"/>
        <end position="20"/>
    </location>
</feature>
<dbReference type="Proteomes" id="UP000887566">
    <property type="component" value="Unplaced"/>
</dbReference>
<keyword evidence="2" id="KW-1185">Reference proteome</keyword>